<organism evidence="1 2">
    <name type="scientific">Angomonas deanei</name>
    <dbReference type="NCBI Taxonomy" id="59799"/>
    <lineage>
        <taxon>Eukaryota</taxon>
        <taxon>Discoba</taxon>
        <taxon>Euglenozoa</taxon>
        <taxon>Kinetoplastea</taxon>
        <taxon>Metakinetoplastina</taxon>
        <taxon>Trypanosomatida</taxon>
        <taxon>Trypanosomatidae</taxon>
        <taxon>Strigomonadinae</taxon>
        <taxon>Angomonas</taxon>
    </lineage>
</organism>
<proteinExistence type="predicted"/>
<accession>A0A7G2CNZ8</accession>
<sequence length="159" mass="18051">MDLVYVHLTHLLRPRVYEMRYYHAMQLLTEYEATSHGAGARPARGGGTLPMHDTVKRVLYSLPTAFADLVRVLVEAQEEAGEGRYVSMFLLVEHMEKKGIMISQGRLKALQRELTSNRLAVYDPAEHALCIPQHTKLRRILQEVAEERSTGLPGNLQQV</sequence>
<evidence type="ECO:0000313" key="1">
    <source>
        <dbReference type="EMBL" id="CAD2221215.1"/>
    </source>
</evidence>
<keyword evidence="2" id="KW-1185">Reference proteome</keyword>
<dbReference type="OrthoDB" id="266940at2759"/>
<dbReference type="AlphaFoldDB" id="A0A7G2CNZ8"/>
<evidence type="ECO:0000313" key="2">
    <source>
        <dbReference type="Proteomes" id="UP000515908"/>
    </source>
</evidence>
<protein>
    <submittedName>
        <fullName evidence="1">Uncharacterized protein</fullName>
    </submittedName>
</protein>
<name>A0A7G2CNZ8_9TRYP</name>
<dbReference type="VEuPathDB" id="TriTrypDB:ADEAN_000874600"/>
<dbReference type="EMBL" id="LR877164">
    <property type="protein sequence ID" value="CAD2221215.1"/>
    <property type="molecule type" value="Genomic_DNA"/>
</dbReference>
<dbReference type="Proteomes" id="UP000515908">
    <property type="component" value="Chromosome 20"/>
</dbReference>
<reference evidence="1 2" key="1">
    <citation type="submission" date="2020-08" db="EMBL/GenBank/DDBJ databases">
        <authorList>
            <person name="Newling K."/>
            <person name="Davey J."/>
            <person name="Forrester S."/>
        </authorList>
    </citation>
    <scope>NUCLEOTIDE SEQUENCE [LARGE SCALE GENOMIC DNA]</scope>
    <source>
        <strain evidence="2">Crithidia deanei Carvalho (ATCC PRA-265)</strain>
    </source>
</reference>
<gene>
    <name evidence="1" type="ORF">ADEAN_000874600</name>
</gene>